<evidence type="ECO:0000256" key="2">
    <source>
        <dbReference type="ARBA" id="ARBA00022475"/>
    </source>
</evidence>
<keyword evidence="3" id="KW-0812">Transmembrane</keyword>
<dbReference type="EMBL" id="JTHE02000003">
    <property type="protein sequence ID" value="NEV69119.1"/>
    <property type="molecule type" value="Genomic_DNA"/>
</dbReference>
<dbReference type="InterPro" id="IPR013702">
    <property type="entry name" value="FIST_domain_N"/>
</dbReference>
<reference evidence="8" key="3">
    <citation type="submission" date="2020-02" db="EMBL/GenBank/DDBJ databases">
        <authorList>
            <person name="Sarangi A.N."/>
            <person name="Ghosh S."/>
            <person name="Mukherjee M."/>
            <person name="Tripathy S."/>
        </authorList>
    </citation>
    <scope>NUCLEOTIDE SEQUENCE</scope>
    <source>
        <strain evidence="8">BDU141951</strain>
    </source>
</reference>
<comment type="subcellular location">
    <subcellularLocation>
        <location evidence="1">Cell membrane</location>
        <topology evidence="1">Multi-pass membrane protein</topology>
    </subcellularLocation>
</comment>
<evidence type="ECO:0000256" key="1">
    <source>
        <dbReference type="ARBA" id="ARBA00004651"/>
    </source>
</evidence>
<dbReference type="SMART" id="SM00897">
    <property type="entry name" value="FIST"/>
    <property type="match status" value="1"/>
</dbReference>
<dbReference type="InterPro" id="IPR019494">
    <property type="entry name" value="FIST_C"/>
</dbReference>
<evidence type="ECO:0000313" key="8">
    <source>
        <dbReference type="EMBL" id="NEV69119.1"/>
    </source>
</evidence>
<keyword evidence="2" id="KW-1003">Cell membrane</keyword>
<keyword evidence="4" id="KW-1133">Transmembrane helix</keyword>
<comment type="caution">
    <text evidence="8">The sequence shown here is derived from an EMBL/GenBank/DDBJ whole genome shotgun (WGS) entry which is preliminary data.</text>
</comment>
<evidence type="ECO:0000256" key="5">
    <source>
        <dbReference type="ARBA" id="ARBA00023136"/>
    </source>
</evidence>
<dbReference type="SMART" id="SM01204">
    <property type="entry name" value="FIST_C"/>
    <property type="match status" value="1"/>
</dbReference>
<dbReference type="GO" id="GO:0005886">
    <property type="term" value="C:plasma membrane"/>
    <property type="evidence" value="ECO:0007669"/>
    <property type="project" value="UniProtKB-SubCell"/>
</dbReference>
<dbReference type="AlphaFoldDB" id="A0A0C1YCM4"/>
<dbReference type="InterPro" id="IPR016741">
    <property type="entry name" value="UCP018953"/>
</dbReference>
<evidence type="ECO:0000256" key="4">
    <source>
        <dbReference type="ARBA" id="ARBA00022989"/>
    </source>
</evidence>
<dbReference type="PIRSF" id="PIRSF018953">
    <property type="entry name" value="UCP018953"/>
    <property type="match status" value="1"/>
</dbReference>
<accession>A0A0C1YCM4</accession>
<gene>
    <name evidence="8" type="ORF">QQ91_018620</name>
</gene>
<name>A0A0C1YCM4_9CYAN</name>
<sequence>MQWVSALSTQVSLELAVRDLAEQIQAQLHTAPDLGLVFISDAYGSEFARLLPLLEEALPLPCLIGCSGGGVVGTPPNSTAQEVEHCPGISLCVASLPGAKIQPFALTAEDLPDLDSPPDAWVQKIGVSPADQPSFILLADPFTASITELLQGLDFAYPGAVKVGGLATGSPLQRESSLFWNGTRQTEGVVGVALSGNVTLDAIVAQGCRPIGRPFRIAAGDRNIVLELEECDDFGGDTQTPLAALQDILKNLSEADRELAQDSLHVGIVQDGFKQDLQPGDFLIRNLLGVDPRLGALAIGDRVRVGQRLQFHLRDARTSADDLETLLIRYRSEHKLDADTPLGALMFACLGRGEGLYQKPNFDAQLFQEFVGDLPLGGFFCGGEIGPVGGTTFLHGYTSVFGICRPIDQEAS</sequence>
<dbReference type="PANTHER" id="PTHR14939:SF5">
    <property type="entry name" value="F-BOX ONLY PROTEIN 22"/>
    <property type="match status" value="1"/>
</dbReference>
<evidence type="ECO:0000259" key="6">
    <source>
        <dbReference type="SMART" id="SM00897"/>
    </source>
</evidence>
<evidence type="ECO:0000259" key="7">
    <source>
        <dbReference type="SMART" id="SM01204"/>
    </source>
</evidence>
<proteinExistence type="predicted"/>
<protein>
    <recommendedName>
        <fullName evidence="9">Histidine kinase</fullName>
    </recommendedName>
</protein>
<evidence type="ECO:0000256" key="3">
    <source>
        <dbReference type="ARBA" id="ARBA00022692"/>
    </source>
</evidence>
<dbReference type="Pfam" id="PF10442">
    <property type="entry name" value="FIST_C"/>
    <property type="match status" value="1"/>
</dbReference>
<keyword evidence="5" id="KW-0472">Membrane</keyword>
<evidence type="ECO:0008006" key="9">
    <source>
        <dbReference type="Google" id="ProtNLM"/>
    </source>
</evidence>
<reference evidence="8" key="1">
    <citation type="submission" date="2014-11" db="EMBL/GenBank/DDBJ databases">
        <authorList>
            <person name="Malar M.C."/>
            <person name="Sen D."/>
            <person name="Tripathy S."/>
        </authorList>
    </citation>
    <scope>NUCLEOTIDE SEQUENCE</scope>
    <source>
        <strain evidence="8">BDU141951</strain>
    </source>
</reference>
<organism evidence="8">
    <name type="scientific">Lyngbya confervoides BDU141951</name>
    <dbReference type="NCBI Taxonomy" id="1574623"/>
    <lineage>
        <taxon>Bacteria</taxon>
        <taxon>Bacillati</taxon>
        <taxon>Cyanobacteriota</taxon>
        <taxon>Cyanophyceae</taxon>
        <taxon>Oscillatoriophycideae</taxon>
        <taxon>Oscillatoriales</taxon>
        <taxon>Microcoleaceae</taxon>
        <taxon>Lyngbya</taxon>
    </lineage>
</organism>
<reference evidence="8" key="2">
    <citation type="journal article" date="2015" name="Genome Announc.">
        <title>Draft Genome Sequence of Filamentous Marine Cyanobacterium Lyngbya confervoides Strain BDU141951.</title>
        <authorList>
            <person name="Chandrababunaidu M.M."/>
            <person name="Sen D."/>
            <person name="Tripathy S."/>
        </authorList>
    </citation>
    <scope>NUCLEOTIDE SEQUENCE</scope>
    <source>
        <strain evidence="8">BDU141951</strain>
    </source>
</reference>
<dbReference type="PANTHER" id="PTHR14939">
    <property type="entry name" value="F-BOX ONLY PROTEIN 22"/>
    <property type="match status" value="1"/>
</dbReference>
<feature type="domain" description="FIST" evidence="6">
    <location>
        <begin position="31"/>
        <end position="232"/>
    </location>
</feature>
<feature type="domain" description="FIST C-domain" evidence="7">
    <location>
        <begin position="241"/>
        <end position="388"/>
    </location>
</feature>
<dbReference type="Pfam" id="PF08495">
    <property type="entry name" value="FIST"/>
    <property type="match status" value="1"/>
</dbReference>